<dbReference type="GO" id="GO:0004948">
    <property type="term" value="F:calcitonin receptor activity"/>
    <property type="evidence" value="ECO:0007669"/>
    <property type="project" value="InterPro"/>
</dbReference>
<dbReference type="InterPro" id="IPR000832">
    <property type="entry name" value="GPCR_2_secretin-like"/>
</dbReference>
<feature type="transmembrane region" description="Helical" evidence="13">
    <location>
        <begin position="270"/>
        <end position="293"/>
    </location>
</feature>
<dbReference type="Proteomes" id="UP001239994">
    <property type="component" value="Unassembled WGS sequence"/>
</dbReference>
<dbReference type="Gene3D" id="1.20.1070.10">
    <property type="entry name" value="Rhodopsin 7-helix transmembrane proteins"/>
    <property type="match status" value="1"/>
</dbReference>
<dbReference type="InterPro" id="IPR017981">
    <property type="entry name" value="GPCR_2-like_7TM"/>
</dbReference>
<evidence type="ECO:0000256" key="10">
    <source>
        <dbReference type="ARBA" id="ARBA00023170"/>
    </source>
</evidence>
<name>A0AAD9E3W5_9TELE</name>
<feature type="transmembrane region" description="Helical" evidence="13">
    <location>
        <begin position="349"/>
        <end position="370"/>
    </location>
</feature>
<organism evidence="17 18">
    <name type="scientific">Electrophorus voltai</name>
    <dbReference type="NCBI Taxonomy" id="2609070"/>
    <lineage>
        <taxon>Eukaryota</taxon>
        <taxon>Metazoa</taxon>
        <taxon>Chordata</taxon>
        <taxon>Craniata</taxon>
        <taxon>Vertebrata</taxon>
        <taxon>Euteleostomi</taxon>
        <taxon>Actinopterygii</taxon>
        <taxon>Neopterygii</taxon>
        <taxon>Teleostei</taxon>
        <taxon>Ostariophysi</taxon>
        <taxon>Gymnotiformes</taxon>
        <taxon>Gymnotoidei</taxon>
        <taxon>Gymnotidae</taxon>
        <taxon>Electrophorus</taxon>
    </lineage>
</organism>
<evidence type="ECO:0000256" key="11">
    <source>
        <dbReference type="ARBA" id="ARBA00023180"/>
    </source>
</evidence>
<dbReference type="Gene3D" id="4.10.1240.10">
    <property type="entry name" value="GPCR, family 2, extracellular hormone receptor domain"/>
    <property type="match status" value="1"/>
</dbReference>
<keyword evidence="7" id="KW-0297">G-protein coupled receptor</keyword>
<feature type="domain" description="G-protein coupled receptors family 2 profile 1" evidence="15">
    <location>
        <begin position="61"/>
        <end position="144"/>
    </location>
</feature>
<proteinExistence type="inferred from homology"/>
<dbReference type="GO" id="GO:0001635">
    <property type="term" value="F:calcitonin gene-related peptide receptor activity"/>
    <property type="evidence" value="ECO:0007669"/>
    <property type="project" value="TreeGrafter"/>
</dbReference>
<evidence type="ECO:0000256" key="1">
    <source>
        <dbReference type="ARBA" id="ARBA00004651"/>
    </source>
</evidence>
<evidence type="ECO:0000259" key="15">
    <source>
        <dbReference type="PROSITE" id="PS50227"/>
    </source>
</evidence>
<dbReference type="InterPro" id="IPR017983">
    <property type="entry name" value="GPCR_2_secretin-like_CS"/>
</dbReference>
<evidence type="ECO:0000313" key="18">
    <source>
        <dbReference type="Proteomes" id="UP001239994"/>
    </source>
</evidence>
<dbReference type="PRINTS" id="PR00249">
    <property type="entry name" value="GPCRSECRETIN"/>
</dbReference>
<gene>
    <name evidence="17" type="ORF">P4O66_020900</name>
</gene>
<dbReference type="GO" id="GO:0001605">
    <property type="term" value="F:adrenomedullin receptor activity"/>
    <property type="evidence" value="ECO:0007669"/>
    <property type="project" value="TreeGrafter"/>
</dbReference>
<keyword evidence="8 13" id="KW-0472">Membrane</keyword>
<dbReference type="InterPro" id="IPR003287">
    <property type="entry name" value="GPCR_2_calcitonin_rcpt_fam"/>
</dbReference>
<evidence type="ECO:0000256" key="4">
    <source>
        <dbReference type="ARBA" id="ARBA00022692"/>
    </source>
</evidence>
<comment type="caution">
    <text evidence="17">The sequence shown here is derived from an EMBL/GenBank/DDBJ whole genome shotgun (WGS) entry which is preliminary data.</text>
</comment>
<evidence type="ECO:0000256" key="7">
    <source>
        <dbReference type="ARBA" id="ARBA00023040"/>
    </source>
</evidence>
<keyword evidence="9" id="KW-1015">Disulfide bond</keyword>
<evidence type="ECO:0000256" key="3">
    <source>
        <dbReference type="ARBA" id="ARBA00022475"/>
    </source>
</evidence>
<feature type="transmembrane region" description="Helical" evidence="13">
    <location>
        <begin position="305"/>
        <end position="328"/>
    </location>
</feature>
<evidence type="ECO:0000259" key="16">
    <source>
        <dbReference type="PROSITE" id="PS50261"/>
    </source>
</evidence>
<dbReference type="PROSITE" id="PS00649">
    <property type="entry name" value="G_PROTEIN_RECEP_F2_1"/>
    <property type="match status" value="1"/>
</dbReference>
<evidence type="ECO:0000256" key="13">
    <source>
        <dbReference type="SAM" id="Phobius"/>
    </source>
</evidence>
<keyword evidence="18" id="KW-1185">Reference proteome</keyword>
<accession>A0AAD9E3W5</accession>
<keyword evidence="6 13" id="KW-1133">Transmembrane helix</keyword>
<evidence type="ECO:0000256" key="9">
    <source>
        <dbReference type="ARBA" id="ARBA00023157"/>
    </source>
</evidence>
<dbReference type="InterPro" id="IPR001879">
    <property type="entry name" value="GPCR_2_extracellular_dom"/>
</dbReference>
<evidence type="ECO:0000313" key="17">
    <source>
        <dbReference type="EMBL" id="KAK1803463.1"/>
    </source>
</evidence>
<feature type="transmembrane region" description="Helical" evidence="13">
    <location>
        <begin position="243"/>
        <end position="263"/>
    </location>
</feature>
<dbReference type="Pfam" id="PF02793">
    <property type="entry name" value="HRM"/>
    <property type="match status" value="1"/>
</dbReference>
<dbReference type="FunFam" id="4.10.1240.10:FF:000011">
    <property type="entry name" value="Calcitonin gene-related peptide type 1 receptor"/>
    <property type="match status" value="1"/>
</dbReference>
<dbReference type="InterPro" id="IPR036445">
    <property type="entry name" value="GPCR_2_extracell_dom_sf"/>
</dbReference>
<dbReference type="PROSITE" id="PS00650">
    <property type="entry name" value="G_PROTEIN_RECEP_F2_2"/>
    <property type="match status" value="1"/>
</dbReference>
<dbReference type="GO" id="GO:0007166">
    <property type="term" value="P:cell surface receptor signaling pathway"/>
    <property type="evidence" value="ECO:0007669"/>
    <property type="project" value="InterPro"/>
</dbReference>
<keyword evidence="10" id="KW-0675">Receptor</keyword>
<dbReference type="SMART" id="SM00008">
    <property type="entry name" value="HormR"/>
    <property type="match status" value="1"/>
</dbReference>
<evidence type="ECO:0000256" key="2">
    <source>
        <dbReference type="ARBA" id="ARBA00005314"/>
    </source>
</evidence>
<keyword evidence="4 13" id="KW-0812">Transmembrane</keyword>
<dbReference type="PROSITE" id="PS50261">
    <property type="entry name" value="G_PROTEIN_RECEP_F2_4"/>
    <property type="match status" value="1"/>
</dbReference>
<evidence type="ECO:0000256" key="5">
    <source>
        <dbReference type="ARBA" id="ARBA00022729"/>
    </source>
</evidence>
<feature type="transmembrane region" description="Helical" evidence="13">
    <location>
        <begin position="382"/>
        <end position="404"/>
    </location>
</feature>
<reference evidence="17" key="1">
    <citation type="submission" date="2023-03" db="EMBL/GenBank/DDBJ databases">
        <title>Electrophorus voltai genome.</title>
        <authorList>
            <person name="Bian C."/>
        </authorList>
    </citation>
    <scope>NUCLEOTIDE SEQUENCE</scope>
    <source>
        <strain evidence="17">CB-2022</strain>
        <tissue evidence="17">Muscle</tissue>
    </source>
</reference>
<dbReference type="EMBL" id="JAROKS010000005">
    <property type="protein sequence ID" value="KAK1803463.1"/>
    <property type="molecule type" value="Genomic_DNA"/>
</dbReference>
<dbReference type="GO" id="GO:0007189">
    <property type="term" value="P:adenylate cyclase-activating G protein-coupled receptor signaling pathway"/>
    <property type="evidence" value="ECO:0007669"/>
    <property type="project" value="TreeGrafter"/>
</dbReference>
<feature type="domain" description="G-protein coupled receptors family 2 profile 2" evidence="16">
    <location>
        <begin position="154"/>
        <end position="403"/>
    </location>
</feature>
<protein>
    <recommendedName>
        <fullName evidence="19">Calcitonin receptor</fullName>
    </recommendedName>
</protein>
<dbReference type="PANTHER" id="PTHR45620:SF4">
    <property type="entry name" value="CALCITONIN RECEPTOR"/>
    <property type="match status" value="1"/>
</dbReference>
<evidence type="ECO:0000256" key="14">
    <source>
        <dbReference type="SAM" id="SignalP"/>
    </source>
</evidence>
<comment type="similarity">
    <text evidence="2">Belongs to the G-protein coupled receptor 2 family.</text>
</comment>
<feature type="non-terminal residue" evidence="17">
    <location>
        <position position="1"/>
    </location>
</feature>
<dbReference type="AlphaFoldDB" id="A0AAD9E3W5"/>
<keyword evidence="11" id="KW-0325">Glycoprotein</keyword>
<evidence type="ECO:0000256" key="12">
    <source>
        <dbReference type="ARBA" id="ARBA00023224"/>
    </source>
</evidence>
<feature type="signal peptide" evidence="14">
    <location>
        <begin position="1"/>
        <end position="24"/>
    </location>
</feature>
<sequence>CTMGNLRPLFLLFLPVLTSQVCPGEEMIETTVMLEEEVTEIPLYATTIRMATGQILAAQFECYLKILHDPPHTEAGPYCNRTWDGWLCWGDSSPGTAMQHCPSYFHDFDPTEKVTKVCNPDGQWFRHPDSNRLWSNYTLCSMYFEQKLKLAITMSYLAVVGHTLSVVSLVISMFIFSYFKCLSCQRISLHKNMFMSFILNSILMVIWFNIINKSTVSDSVSVQSSIVCKIFLSLILYTHCSNYFWMLCEGIYLHTLIIVAMFMGEQHLGWYYLLGWGFPIIPTVIHAIARLVFYDDNCWIDNTSLLYIVHGPIQVALVVNLFFLMNIVRVLITKLRVTHKTESRVYMKAVRATLILVPLMGIHFILVPLQPEGKLALAIYEFLMHIFTHFQGLLVAFVFCFNNGEVQSVVRRRSSQYKAQWRRHRRVTAESHSNYHTNSSFTETSRVTVSLEQAPFCSEDEKSQAAMHSLNRQSNGKHSYSSCKETLNVDSSVI</sequence>
<dbReference type="Pfam" id="PF00002">
    <property type="entry name" value="7tm_2"/>
    <property type="match status" value="1"/>
</dbReference>
<dbReference type="PRINTS" id="PR01350">
    <property type="entry name" value="CTRFAMILY"/>
</dbReference>
<dbReference type="GO" id="GO:0005886">
    <property type="term" value="C:plasma membrane"/>
    <property type="evidence" value="ECO:0007669"/>
    <property type="project" value="UniProtKB-SubCell"/>
</dbReference>
<feature type="transmembrane region" description="Helical" evidence="13">
    <location>
        <begin position="193"/>
        <end position="211"/>
    </location>
</feature>
<comment type="subcellular location">
    <subcellularLocation>
        <location evidence="1">Cell membrane</location>
        <topology evidence="1">Multi-pass membrane protein</topology>
    </subcellularLocation>
</comment>
<evidence type="ECO:0000256" key="6">
    <source>
        <dbReference type="ARBA" id="ARBA00022989"/>
    </source>
</evidence>
<keyword evidence="12" id="KW-0807">Transducer</keyword>
<keyword evidence="5 14" id="KW-0732">Signal</keyword>
<feature type="chain" id="PRO_5042199016" description="Calcitonin receptor" evidence="14">
    <location>
        <begin position="25"/>
        <end position="494"/>
    </location>
</feature>
<dbReference type="GO" id="GO:0001525">
    <property type="term" value="P:angiogenesis"/>
    <property type="evidence" value="ECO:0007669"/>
    <property type="project" value="TreeGrafter"/>
</dbReference>
<feature type="transmembrane region" description="Helical" evidence="13">
    <location>
        <begin position="156"/>
        <end position="181"/>
    </location>
</feature>
<dbReference type="PANTHER" id="PTHR45620">
    <property type="entry name" value="PDF RECEPTOR-LIKE PROTEIN-RELATED"/>
    <property type="match status" value="1"/>
</dbReference>
<evidence type="ECO:0008006" key="19">
    <source>
        <dbReference type="Google" id="ProtNLM"/>
    </source>
</evidence>
<dbReference type="PROSITE" id="PS50227">
    <property type="entry name" value="G_PROTEIN_RECEP_F2_3"/>
    <property type="match status" value="1"/>
</dbReference>
<keyword evidence="3" id="KW-1003">Cell membrane</keyword>
<dbReference type="SUPFAM" id="SSF111418">
    <property type="entry name" value="Hormone receptor domain"/>
    <property type="match status" value="1"/>
</dbReference>
<dbReference type="InterPro" id="IPR050332">
    <property type="entry name" value="GPCR_2"/>
</dbReference>
<evidence type="ECO:0000256" key="8">
    <source>
        <dbReference type="ARBA" id="ARBA00023136"/>
    </source>
</evidence>